<sequence length="118" mass="12683">MVQADGQNNGRYKSLTLDVERYQAMLDAPDLSDAQRRELIETLWQVVVGFIDLNVEIRTTDEGVGESCGKLPKLSPSATCDAPPVVKSSIPLMKSGFAEASSNAANAPVELTTKQEAS</sequence>
<dbReference type="AlphaFoldDB" id="A0A2R8AXB7"/>
<evidence type="ECO:0000313" key="1">
    <source>
        <dbReference type="EMBL" id="SPF80663.1"/>
    </source>
</evidence>
<evidence type="ECO:0000313" key="2">
    <source>
        <dbReference type="Proteomes" id="UP000244904"/>
    </source>
</evidence>
<keyword evidence="2" id="KW-1185">Reference proteome</keyword>
<proteinExistence type="predicted"/>
<dbReference type="EMBL" id="OMOJ01000005">
    <property type="protein sequence ID" value="SPF80663.1"/>
    <property type="molecule type" value="Genomic_DNA"/>
</dbReference>
<dbReference type="OrthoDB" id="7876422at2"/>
<dbReference type="Proteomes" id="UP000244904">
    <property type="component" value="Unassembled WGS sequence"/>
</dbReference>
<organism evidence="1 2">
    <name type="scientific">Pseudoprimorskyibacter insulae</name>
    <dbReference type="NCBI Taxonomy" id="1695997"/>
    <lineage>
        <taxon>Bacteria</taxon>
        <taxon>Pseudomonadati</taxon>
        <taxon>Pseudomonadota</taxon>
        <taxon>Alphaproteobacteria</taxon>
        <taxon>Rhodobacterales</taxon>
        <taxon>Paracoccaceae</taxon>
        <taxon>Pseudoprimorskyibacter</taxon>
    </lineage>
</organism>
<reference evidence="2" key="1">
    <citation type="submission" date="2018-03" db="EMBL/GenBank/DDBJ databases">
        <authorList>
            <person name="Rodrigo-Torres L."/>
            <person name="Arahal R. D."/>
            <person name="Lucena T."/>
        </authorList>
    </citation>
    <scope>NUCLEOTIDE SEQUENCE [LARGE SCALE GENOMIC DNA]</scope>
    <source>
        <strain evidence="2">CECT 8871</strain>
    </source>
</reference>
<accession>A0A2R8AXB7</accession>
<protein>
    <submittedName>
        <fullName evidence="1">Uncharacterized protein</fullName>
    </submittedName>
</protein>
<gene>
    <name evidence="1" type="ORF">PRI8871_02473</name>
</gene>
<name>A0A2R8AXB7_9RHOB</name>
<dbReference type="RefSeq" id="WP_108886531.1">
    <property type="nucleotide sequence ID" value="NZ_OMOJ01000005.1"/>
</dbReference>